<dbReference type="EMBL" id="JABVXQ010000007">
    <property type="protein sequence ID" value="KAF6099946.1"/>
    <property type="molecule type" value="Genomic_DNA"/>
</dbReference>
<dbReference type="Proteomes" id="UP000664940">
    <property type="component" value="Unassembled WGS sequence"/>
</dbReference>
<gene>
    <name evidence="2" type="ORF">HJG60_011662</name>
</gene>
<feature type="region of interest" description="Disordered" evidence="1">
    <location>
        <begin position="41"/>
        <end position="81"/>
    </location>
</feature>
<accession>A0A833ZZF5</accession>
<sequence>MTAGASALRPRKTTSLKMKAGISSSEKEGAPKSLLLLSAAGPSRRHWGPPRAQLCAGPCAGHSASRSLRASLRERGPRRRPCRALLRQTRGVCRGCWPRQLTGAQPTGPLDGSPRESRPPGPHAGAIGSHRSAGREPGHRCGPRGQRPRQKNVQRRQGHPEVMTLTRGTACPSLPSLRDTAQPIGT</sequence>
<organism evidence="2 3">
    <name type="scientific">Phyllostomus discolor</name>
    <name type="common">pale spear-nosed bat</name>
    <dbReference type="NCBI Taxonomy" id="89673"/>
    <lineage>
        <taxon>Eukaryota</taxon>
        <taxon>Metazoa</taxon>
        <taxon>Chordata</taxon>
        <taxon>Craniata</taxon>
        <taxon>Vertebrata</taxon>
        <taxon>Euteleostomi</taxon>
        <taxon>Mammalia</taxon>
        <taxon>Eutheria</taxon>
        <taxon>Laurasiatheria</taxon>
        <taxon>Chiroptera</taxon>
        <taxon>Yangochiroptera</taxon>
        <taxon>Phyllostomidae</taxon>
        <taxon>Phyllostominae</taxon>
        <taxon>Phyllostomus</taxon>
    </lineage>
</organism>
<name>A0A833ZZF5_9CHIR</name>
<feature type="region of interest" description="Disordered" evidence="1">
    <location>
        <begin position="97"/>
        <end position="186"/>
    </location>
</feature>
<comment type="caution">
    <text evidence="2">The sequence shown here is derived from an EMBL/GenBank/DDBJ whole genome shotgun (WGS) entry which is preliminary data.</text>
</comment>
<reference evidence="2 3" key="1">
    <citation type="journal article" date="2020" name="Nature">
        <title>Six reference-quality genomes reveal evolution of bat adaptations.</title>
        <authorList>
            <person name="Jebb D."/>
            <person name="Huang Z."/>
            <person name="Pippel M."/>
            <person name="Hughes G.M."/>
            <person name="Lavrichenko K."/>
            <person name="Devanna P."/>
            <person name="Winkler S."/>
            <person name="Jermiin L.S."/>
            <person name="Skirmuntt E.C."/>
            <person name="Katzourakis A."/>
            <person name="Burkitt-Gray L."/>
            <person name="Ray D.A."/>
            <person name="Sullivan K.A.M."/>
            <person name="Roscito J.G."/>
            <person name="Kirilenko B.M."/>
            <person name="Davalos L.M."/>
            <person name="Corthals A.P."/>
            <person name="Power M.L."/>
            <person name="Jones G."/>
            <person name="Ransome R.D."/>
            <person name="Dechmann D.K.N."/>
            <person name="Locatelli A.G."/>
            <person name="Puechmaille S.J."/>
            <person name="Fedrigo O."/>
            <person name="Jarvis E.D."/>
            <person name="Hiller M."/>
            <person name="Vernes S.C."/>
            <person name="Myers E.W."/>
            <person name="Teeling E.C."/>
        </authorList>
    </citation>
    <scope>NUCLEOTIDE SEQUENCE [LARGE SCALE GENOMIC DNA]</scope>
    <source>
        <strain evidence="2">Bat1K_MPI-CBG_1</strain>
    </source>
</reference>
<feature type="compositionally biased region" description="Basic residues" evidence="1">
    <location>
        <begin position="146"/>
        <end position="157"/>
    </location>
</feature>
<proteinExistence type="predicted"/>
<evidence type="ECO:0000313" key="2">
    <source>
        <dbReference type="EMBL" id="KAF6099946.1"/>
    </source>
</evidence>
<dbReference type="AlphaFoldDB" id="A0A833ZZF5"/>
<feature type="region of interest" description="Disordered" evidence="1">
    <location>
        <begin position="1"/>
        <end position="29"/>
    </location>
</feature>
<evidence type="ECO:0000313" key="3">
    <source>
        <dbReference type="Proteomes" id="UP000664940"/>
    </source>
</evidence>
<evidence type="ECO:0000256" key="1">
    <source>
        <dbReference type="SAM" id="MobiDB-lite"/>
    </source>
</evidence>
<protein>
    <submittedName>
        <fullName evidence="2">Uncharacterized protein</fullName>
    </submittedName>
</protein>